<dbReference type="SUPFAM" id="SSF56349">
    <property type="entry name" value="DNA breaking-rejoining enzymes"/>
    <property type="match status" value="1"/>
</dbReference>
<accession>A0ABV4R9S1</accession>
<dbReference type="PROSITE" id="PS51898">
    <property type="entry name" value="TYR_RECOMBINASE"/>
    <property type="match status" value="1"/>
</dbReference>
<evidence type="ECO:0000256" key="1">
    <source>
        <dbReference type="ARBA" id="ARBA00023172"/>
    </source>
</evidence>
<feature type="region of interest" description="Disordered" evidence="2">
    <location>
        <begin position="76"/>
        <end position="96"/>
    </location>
</feature>
<reference evidence="4 5" key="1">
    <citation type="submission" date="2023-11" db="EMBL/GenBank/DDBJ databases">
        <title>Actinomadura monticuli sp. nov., isolated from volcanic ash.</title>
        <authorList>
            <person name="Lee S.D."/>
            <person name="Yang H."/>
            <person name="Kim I.S."/>
        </authorList>
    </citation>
    <scope>NUCLEOTIDE SEQUENCE [LARGE SCALE GENOMIC DNA]</scope>
    <source>
        <strain evidence="4 5">DSM 45346</strain>
    </source>
</reference>
<dbReference type="InterPro" id="IPR011010">
    <property type="entry name" value="DNA_brk_join_enz"/>
</dbReference>
<evidence type="ECO:0000313" key="4">
    <source>
        <dbReference type="EMBL" id="MFA1558907.1"/>
    </source>
</evidence>
<dbReference type="Pfam" id="PF00589">
    <property type="entry name" value="Phage_integrase"/>
    <property type="match status" value="1"/>
</dbReference>
<comment type="caution">
    <text evidence="4">The sequence shown here is derived from an EMBL/GenBank/DDBJ whole genome shotgun (WGS) entry which is preliminary data.</text>
</comment>
<dbReference type="Gene3D" id="1.10.443.10">
    <property type="entry name" value="Intergrase catalytic core"/>
    <property type="match status" value="1"/>
</dbReference>
<dbReference type="InterPro" id="IPR002104">
    <property type="entry name" value="Integrase_catalytic"/>
</dbReference>
<proteinExistence type="predicted"/>
<dbReference type="InterPro" id="IPR013762">
    <property type="entry name" value="Integrase-like_cat_sf"/>
</dbReference>
<gene>
    <name evidence="4" type="ORF">SM436_34895</name>
</gene>
<protein>
    <submittedName>
        <fullName evidence="4">Tyrosine-type recombinase/integrase</fullName>
    </submittedName>
</protein>
<dbReference type="EMBL" id="JAXCEH010000037">
    <property type="protein sequence ID" value="MFA1558907.1"/>
    <property type="molecule type" value="Genomic_DNA"/>
</dbReference>
<organism evidence="4 5">
    <name type="scientific">Actinomadura chokoriensis</name>
    <dbReference type="NCBI Taxonomy" id="454156"/>
    <lineage>
        <taxon>Bacteria</taxon>
        <taxon>Bacillati</taxon>
        <taxon>Actinomycetota</taxon>
        <taxon>Actinomycetes</taxon>
        <taxon>Streptosporangiales</taxon>
        <taxon>Thermomonosporaceae</taxon>
        <taxon>Actinomadura</taxon>
    </lineage>
</organism>
<name>A0ABV4R9S1_9ACTN</name>
<sequence length="96" mass="10676">MEPLVWKPALVRADVPATRDNGFHALRHHFASVLLEQGVDIRALAEFLGHADPGFTLRTYTHLMPSSRDRMRKAIDDTWGTNPGASALDVPSREIS</sequence>
<feature type="domain" description="Tyr recombinase" evidence="3">
    <location>
        <begin position="1"/>
        <end position="76"/>
    </location>
</feature>
<evidence type="ECO:0000313" key="5">
    <source>
        <dbReference type="Proteomes" id="UP001569904"/>
    </source>
</evidence>
<keyword evidence="5" id="KW-1185">Reference proteome</keyword>
<keyword evidence="1" id="KW-0233">DNA recombination</keyword>
<dbReference type="RefSeq" id="WP_371945924.1">
    <property type="nucleotide sequence ID" value="NZ_JAXCEH010000037.1"/>
</dbReference>
<evidence type="ECO:0000256" key="2">
    <source>
        <dbReference type="SAM" id="MobiDB-lite"/>
    </source>
</evidence>
<evidence type="ECO:0000259" key="3">
    <source>
        <dbReference type="PROSITE" id="PS51898"/>
    </source>
</evidence>
<dbReference type="Proteomes" id="UP001569904">
    <property type="component" value="Unassembled WGS sequence"/>
</dbReference>